<protein>
    <submittedName>
        <fullName evidence="1">COX assembly mitochondrial protein</fullName>
    </submittedName>
</protein>
<name>A0A504Z9H9_FASGI</name>
<sequence>MSFLISGLYHITCSSRRSADALVRSFILCKISNSEMTGYNTYRGGPVNQGNPDSRYMSDAERGSVFSRFVQYKLLTELCEPQWRSWRECIRAKNEEWFSTFKCRGDFNVVNECQNKYILDPVQMKLLEEEYLQLRSEFRRTGVGHQFMTKDQMHKYFGN</sequence>
<accession>A0A504Z9H9</accession>
<proteinExistence type="predicted"/>
<keyword evidence="2" id="KW-1185">Reference proteome</keyword>
<dbReference type="Proteomes" id="UP000316759">
    <property type="component" value="Unassembled WGS sequence"/>
</dbReference>
<dbReference type="EMBL" id="SUNJ01001732">
    <property type="protein sequence ID" value="TPP66518.1"/>
    <property type="molecule type" value="Genomic_DNA"/>
</dbReference>
<comment type="caution">
    <text evidence="1">The sequence shown here is derived from an EMBL/GenBank/DDBJ whole genome shotgun (WGS) entry which is preliminary data.</text>
</comment>
<gene>
    <name evidence="1" type="ORF">FGIG_08864</name>
</gene>
<organism evidence="1 2">
    <name type="scientific">Fasciola gigantica</name>
    <name type="common">Giant liver fluke</name>
    <dbReference type="NCBI Taxonomy" id="46835"/>
    <lineage>
        <taxon>Eukaryota</taxon>
        <taxon>Metazoa</taxon>
        <taxon>Spiralia</taxon>
        <taxon>Lophotrochozoa</taxon>
        <taxon>Platyhelminthes</taxon>
        <taxon>Trematoda</taxon>
        <taxon>Digenea</taxon>
        <taxon>Plagiorchiida</taxon>
        <taxon>Echinostomata</taxon>
        <taxon>Echinostomatoidea</taxon>
        <taxon>Fasciolidae</taxon>
        <taxon>Fasciola</taxon>
    </lineage>
</organism>
<evidence type="ECO:0000313" key="2">
    <source>
        <dbReference type="Proteomes" id="UP000316759"/>
    </source>
</evidence>
<dbReference type="AlphaFoldDB" id="A0A504Z9H9"/>
<reference evidence="1 2" key="1">
    <citation type="submission" date="2019-04" db="EMBL/GenBank/DDBJ databases">
        <title>Annotation for the trematode Fasciola gigantica.</title>
        <authorList>
            <person name="Choi Y.-J."/>
        </authorList>
    </citation>
    <scope>NUCLEOTIDE SEQUENCE [LARGE SCALE GENOMIC DNA]</scope>
    <source>
        <strain evidence="1">Uganda_cow_1</strain>
    </source>
</reference>
<evidence type="ECO:0000313" key="1">
    <source>
        <dbReference type="EMBL" id="TPP66518.1"/>
    </source>
</evidence>
<dbReference type="OrthoDB" id="6224010at2759"/>